<dbReference type="RefSeq" id="WP_138672908.1">
    <property type="nucleotide sequence ID" value="NZ_VCKY01000264.1"/>
</dbReference>
<evidence type="ECO:0000313" key="2">
    <source>
        <dbReference type="Proteomes" id="UP000309128"/>
    </source>
</evidence>
<sequence>MAVPLLSADQRHVEPPAMDWRFPLDDASQWSKATRTLAELEPGLLADLAALHAHADADAAAYDTMQLAARLADAGHPVDAADQMDRGKVVTAYRALVADSAGVPVKLAELRTAALREQQLAERLNGLLADGENADRHMRATILNQGHAFMAEDLMRSLEELLPRQLAGAWAARVAQAHVEYGADIAAAAKAVLRPAARALVHLVHAEPAQPRVIAREAARAKGAHVFCRAVMGALELNALPLRWGDL</sequence>
<gene>
    <name evidence="1" type="ORF">ETD86_45840</name>
</gene>
<dbReference type="EMBL" id="VCKY01000264">
    <property type="protein sequence ID" value="TMR08898.1"/>
    <property type="molecule type" value="Genomic_DNA"/>
</dbReference>
<accession>A0A5S4EZ32</accession>
<dbReference type="Proteomes" id="UP000309128">
    <property type="component" value="Unassembled WGS sequence"/>
</dbReference>
<evidence type="ECO:0000313" key="1">
    <source>
        <dbReference type="EMBL" id="TMR08898.1"/>
    </source>
</evidence>
<protein>
    <submittedName>
        <fullName evidence="1">Uncharacterized protein</fullName>
    </submittedName>
</protein>
<reference evidence="1 2" key="1">
    <citation type="submission" date="2019-05" db="EMBL/GenBank/DDBJ databases">
        <title>Draft genome sequence of Nonomuraea turkmeniaca DSM 43926.</title>
        <authorList>
            <person name="Saricaoglu S."/>
            <person name="Isik K."/>
        </authorList>
    </citation>
    <scope>NUCLEOTIDE SEQUENCE [LARGE SCALE GENOMIC DNA]</scope>
    <source>
        <strain evidence="1 2">DSM 43926</strain>
    </source>
</reference>
<name>A0A5S4EZ32_9ACTN</name>
<keyword evidence="2" id="KW-1185">Reference proteome</keyword>
<organism evidence="1 2">
    <name type="scientific">Nonomuraea turkmeniaca</name>
    <dbReference type="NCBI Taxonomy" id="103838"/>
    <lineage>
        <taxon>Bacteria</taxon>
        <taxon>Bacillati</taxon>
        <taxon>Actinomycetota</taxon>
        <taxon>Actinomycetes</taxon>
        <taxon>Streptosporangiales</taxon>
        <taxon>Streptosporangiaceae</taxon>
        <taxon>Nonomuraea</taxon>
    </lineage>
</organism>
<comment type="caution">
    <text evidence="1">The sequence shown here is derived from an EMBL/GenBank/DDBJ whole genome shotgun (WGS) entry which is preliminary data.</text>
</comment>
<proteinExistence type="predicted"/>
<dbReference type="AlphaFoldDB" id="A0A5S4EZ32"/>